<name>A0A1I7BZT3_9ENTR</name>
<dbReference type="AlphaFoldDB" id="A0A1I7BZT3"/>
<keyword evidence="2" id="KW-1185">Reference proteome</keyword>
<accession>A0A1I7BZT3</accession>
<dbReference type="Proteomes" id="UP000199187">
    <property type="component" value="Unassembled WGS sequence"/>
</dbReference>
<gene>
    <name evidence="1" type="ORF">SAMN05192562_10371</name>
</gene>
<organism evidence="1 2">
    <name type="scientific">Kosakonia arachidis</name>
    <dbReference type="NCBI Taxonomy" id="551989"/>
    <lineage>
        <taxon>Bacteria</taxon>
        <taxon>Pseudomonadati</taxon>
        <taxon>Pseudomonadota</taxon>
        <taxon>Gammaproteobacteria</taxon>
        <taxon>Enterobacterales</taxon>
        <taxon>Enterobacteriaceae</taxon>
        <taxon>Kosakonia</taxon>
    </lineage>
</organism>
<protein>
    <submittedName>
        <fullName evidence="1">Uncharacterized protein</fullName>
    </submittedName>
</protein>
<reference evidence="2" key="1">
    <citation type="submission" date="2016-10" db="EMBL/GenBank/DDBJ databases">
        <authorList>
            <person name="Varghese N."/>
            <person name="Submissions S."/>
        </authorList>
    </citation>
    <scope>NUCLEOTIDE SEQUENCE [LARGE SCALE GENOMIC DNA]</scope>
    <source>
        <strain evidence="2">Ah-143</strain>
    </source>
</reference>
<dbReference type="EMBL" id="FPAU01000003">
    <property type="protein sequence ID" value="SFT92670.1"/>
    <property type="molecule type" value="Genomic_DNA"/>
</dbReference>
<evidence type="ECO:0000313" key="1">
    <source>
        <dbReference type="EMBL" id="SFT92670.1"/>
    </source>
</evidence>
<sequence>MFPHHTFNKLFIVVITALTEGGKGDAFIKSNGYVYTIILMTADAAPRV</sequence>
<proteinExistence type="predicted"/>
<evidence type="ECO:0000313" key="2">
    <source>
        <dbReference type="Proteomes" id="UP000199187"/>
    </source>
</evidence>